<dbReference type="GO" id="GO:0016020">
    <property type="term" value="C:membrane"/>
    <property type="evidence" value="ECO:0007669"/>
    <property type="project" value="InterPro"/>
</dbReference>
<comment type="caution">
    <text evidence="9">The sequence shown here is derived from an EMBL/GenBank/DDBJ whole genome shotgun (WGS) entry which is preliminary data.</text>
</comment>
<dbReference type="Proteomes" id="UP001362999">
    <property type="component" value="Unassembled WGS sequence"/>
</dbReference>
<evidence type="ECO:0000256" key="1">
    <source>
        <dbReference type="ARBA" id="ARBA00004496"/>
    </source>
</evidence>
<dbReference type="GO" id="GO:0005737">
    <property type="term" value="C:cytoplasm"/>
    <property type="evidence" value="ECO:0007669"/>
    <property type="project" value="UniProtKB-SubCell"/>
</dbReference>
<keyword evidence="10" id="KW-1185">Reference proteome</keyword>
<evidence type="ECO:0000256" key="6">
    <source>
        <dbReference type="SAM" id="MobiDB-lite"/>
    </source>
</evidence>
<dbReference type="InterPro" id="IPR015919">
    <property type="entry name" value="Cadherin-like_sf"/>
</dbReference>
<gene>
    <name evidence="9" type="ORF">R3P38DRAFT_3324185</name>
</gene>
<accession>A0AAW0AGW8</accession>
<evidence type="ECO:0000313" key="10">
    <source>
        <dbReference type="Proteomes" id="UP001362999"/>
    </source>
</evidence>
<dbReference type="InterPro" id="IPR040122">
    <property type="entry name" value="Importin_beta"/>
</dbReference>
<evidence type="ECO:0000256" key="2">
    <source>
        <dbReference type="ARBA" id="ARBA00022448"/>
    </source>
</evidence>
<dbReference type="Pfam" id="PF25574">
    <property type="entry name" value="TPR_IMB1"/>
    <property type="match status" value="1"/>
</dbReference>
<feature type="region of interest" description="Disordered" evidence="6">
    <location>
        <begin position="1159"/>
        <end position="1179"/>
    </location>
</feature>
<dbReference type="EMBL" id="JAWWNJ010000066">
    <property type="protein sequence ID" value="KAK7012252.1"/>
    <property type="molecule type" value="Genomic_DNA"/>
</dbReference>
<evidence type="ECO:0000256" key="5">
    <source>
        <dbReference type="ARBA" id="ARBA00022927"/>
    </source>
</evidence>
<evidence type="ECO:0000256" key="4">
    <source>
        <dbReference type="ARBA" id="ARBA00022737"/>
    </source>
</evidence>
<dbReference type="GO" id="GO:0006606">
    <property type="term" value="P:protein import into nucleus"/>
    <property type="evidence" value="ECO:0007669"/>
    <property type="project" value="InterPro"/>
</dbReference>
<keyword evidence="4" id="KW-0677">Repeat</keyword>
<evidence type="ECO:0000256" key="7">
    <source>
        <dbReference type="SAM" id="Phobius"/>
    </source>
</evidence>
<dbReference type="SUPFAM" id="SSF48371">
    <property type="entry name" value="ARM repeat"/>
    <property type="match status" value="1"/>
</dbReference>
<dbReference type="SMART" id="SM00736">
    <property type="entry name" value="CADG"/>
    <property type="match status" value="3"/>
</dbReference>
<keyword evidence="5" id="KW-0653">Protein transport</keyword>
<keyword evidence="7" id="KW-1133">Transmembrane helix</keyword>
<feature type="transmembrane region" description="Helical" evidence="7">
    <location>
        <begin position="1090"/>
        <end position="1114"/>
    </location>
</feature>
<evidence type="ECO:0000313" key="9">
    <source>
        <dbReference type="EMBL" id="KAK7012252.1"/>
    </source>
</evidence>
<sequence>MCEWLSDECVSRHAVLVPAIMTLVNDPNTQRSACTALDALLEILHDHISLYLPSIMECLGSLLVDAPIPVKSVVIGAIGSAAHASKEAFLPYFESTMTHLQHFLTLTGEGEQIELRGITVDAIGTFAEAVGKGVFRPFFPEMMKQAFQALEMGSPRLRECSFLFFGVMAKVFEDEFAVYLAQVIPPLLESCSQTEQGEELSVVEATSAFGTGTSPQNAITIMDEKVDVNGNEMVEIEDLDVEKMMDANSAIAVEKEIAADTLGTLFAATRLHFLPFVEQCAMQLIDLLPHYYEGIRKSATDSLLEIVRTFYDISDHPEWEAGLNYNPLPQTVKDLNEHAIKALLEMYETEDNKSVVTTLCNSLAETINKIGPGFIDGHLEEISKMAMEILDQKAECQQDPDQDGDEEAPEDQAEYETVLISSAGDVVAAIANALGADFAPAFGTFYPLIAKYYKKSRSLNERSSTIGCLAEIISGMKGAITPSTQVLLELCHKALSDPEADVLSNAAFAVGLLVENSDMDLTAQYLQLLGALRPLFNVQPDSPANVMNARDNAAGAVARMVVRNVAAVPLDQVLPVLIAALPLRHDLLENRPIFRALFFLFRTNGAALHPYVGNLLPVFAHVLDPNVPDQLGDEIRAELIQLIGALNAEDPNAIQAAGLSVFLPGQPYTWSFSSSTFTSTTGDIDYRVSSLPSWLSFDPATRTFHGNPAAKDEGNPSITITAHDSSSSVSSSFTLCVTPYPAPTVHTPLGDQFYTANPSLSSVFILSPGSALKTPNPALRIPPGWSFSIGFQPDTFVADNNLYYSVLQANGSVPPDWMEYNPRSLTLNGVVPNDDSLSIPSVLSMNLHGSDQEGYSAQTLPFNIVIAAHELSQSEALPTMNVTQGTPFNLSLSSPDDFAGVRVDGQPVALANITTLLVDTSQCEWLVYDNTSRILSGTPPSDLGTRCWLPTTLGSSFNQLLQTNMTVAVVESYFTSPSCPTQTIQDDRKVNFSLQSYVNSAKDPGDEVTLSAAFSSPDSLDFLSFDSASATLSGTVPETFSASRIDVTFTAYRRLFHSTSHTTLTLSIPSAAQSTRKGPVNLSAATHKKLVLALGVIFGVIGIVCVLGTSLALFRRCARVEDTAQVDHSAWSDSDRKWYGVVDEEKGYKSSMPRSAIDLSNSYSPEAEPATPLRTAPDYGGLGLGLRRVVERSGSDPLSNVNPNSNQSPGVMRKAEFLTRIRQTVRNVSEKYGSRRQASATRPIIGKPIPVVPDGLPFDSRSSPSNPFDDANQVRSSPGSIIILDSPSTSTGEHSIPRRRADFAPPRAPASVHFQDRLPRELSSGSLSSNEEAIVHVASKATSIRSGMSHHQSAKSIAPQPRLVPFTSAARVPIPRVPSLSADASLGSSARRVTSQRAVVLKDESDDGMDSSPTADDLSMGIHYVRTLGVEHADVDPDPSTFTVSTHVRSSFSSLESSHHGHAAASIMRTLVRTGESFKFRVPVSVHSAASYQKARRLEAKLMSGKPLPRFLHADLNGAKRGSAVEFYGAPGARDLGEFSVGIYTVDDGACVGRVVVEVVAASR</sequence>
<feature type="region of interest" description="Disordered" evidence="6">
    <location>
        <begin position="1257"/>
        <end position="1306"/>
    </location>
</feature>
<proteinExistence type="predicted"/>
<feature type="domain" description="Dystroglycan-type cadherin-like" evidence="8">
    <location>
        <begin position="974"/>
        <end position="1073"/>
    </location>
</feature>
<organism evidence="9 10">
    <name type="scientific">Favolaschia claudopus</name>
    <dbReference type="NCBI Taxonomy" id="2862362"/>
    <lineage>
        <taxon>Eukaryota</taxon>
        <taxon>Fungi</taxon>
        <taxon>Dikarya</taxon>
        <taxon>Basidiomycota</taxon>
        <taxon>Agaricomycotina</taxon>
        <taxon>Agaricomycetes</taxon>
        <taxon>Agaricomycetidae</taxon>
        <taxon>Agaricales</taxon>
        <taxon>Marasmiineae</taxon>
        <taxon>Mycenaceae</taxon>
        <taxon>Favolaschia</taxon>
    </lineage>
</organism>
<keyword evidence="2" id="KW-0813">Transport</keyword>
<dbReference type="SUPFAM" id="SSF49313">
    <property type="entry name" value="Cadherin-like"/>
    <property type="match status" value="2"/>
</dbReference>
<evidence type="ECO:0000259" key="8">
    <source>
        <dbReference type="SMART" id="SM00736"/>
    </source>
</evidence>
<name>A0AAW0AGW8_9AGAR</name>
<dbReference type="InterPro" id="IPR013783">
    <property type="entry name" value="Ig-like_fold"/>
</dbReference>
<dbReference type="GO" id="GO:0005509">
    <property type="term" value="F:calcium ion binding"/>
    <property type="evidence" value="ECO:0007669"/>
    <property type="project" value="InterPro"/>
</dbReference>
<dbReference type="InterPro" id="IPR011989">
    <property type="entry name" value="ARM-like"/>
</dbReference>
<protein>
    <submittedName>
        <fullName evidence="9">Importin N-terminal domain-containing protein</fullName>
    </submittedName>
</protein>
<dbReference type="Gene3D" id="1.25.10.10">
    <property type="entry name" value="Leucine-rich Repeat Variant"/>
    <property type="match status" value="1"/>
</dbReference>
<dbReference type="InterPro" id="IPR006644">
    <property type="entry name" value="Cadg"/>
</dbReference>
<feature type="domain" description="Dystroglycan-type cadherin-like" evidence="8">
    <location>
        <begin position="658"/>
        <end position="744"/>
    </location>
</feature>
<keyword evidence="3" id="KW-0963">Cytoplasm</keyword>
<comment type="subcellular location">
    <subcellularLocation>
        <location evidence="1">Cytoplasm</location>
    </subcellularLocation>
</comment>
<dbReference type="Pfam" id="PF05345">
    <property type="entry name" value="He_PIG"/>
    <property type="match status" value="2"/>
</dbReference>
<keyword evidence="7" id="KW-0472">Membrane</keyword>
<dbReference type="PANTHER" id="PTHR10527">
    <property type="entry name" value="IMPORTIN BETA"/>
    <property type="match status" value="1"/>
</dbReference>
<reference evidence="9 10" key="1">
    <citation type="journal article" date="2024" name="J Genomics">
        <title>Draft genome sequencing and assembly of Favolaschia claudopus CIRM-BRFM 2984 isolated from oak limbs.</title>
        <authorList>
            <person name="Navarro D."/>
            <person name="Drula E."/>
            <person name="Chaduli D."/>
            <person name="Cazenave R."/>
            <person name="Ahrendt S."/>
            <person name="Wang J."/>
            <person name="Lipzen A."/>
            <person name="Daum C."/>
            <person name="Barry K."/>
            <person name="Grigoriev I.V."/>
            <person name="Favel A."/>
            <person name="Rosso M.N."/>
            <person name="Martin F."/>
        </authorList>
    </citation>
    <scope>NUCLEOTIDE SEQUENCE [LARGE SCALE GENOMIC DNA]</scope>
    <source>
        <strain evidence="9 10">CIRM-BRFM 2984</strain>
    </source>
</reference>
<evidence type="ECO:0000256" key="3">
    <source>
        <dbReference type="ARBA" id="ARBA00022490"/>
    </source>
</evidence>
<feature type="domain" description="Dystroglycan-type cadherin-like" evidence="8">
    <location>
        <begin position="771"/>
        <end position="873"/>
    </location>
</feature>
<dbReference type="InterPro" id="IPR016024">
    <property type="entry name" value="ARM-type_fold"/>
</dbReference>
<dbReference type="Gene3D" id="2.60.40.10">
    <property type="entry name" value="Immunoglobulins"/>
    <property type="match status" value="3"/>
</dbReference>
<dbReference type="InterPro" id="IPR058584">
    <property type="entry name" value="IMB1_TNPO1-like_TPR"/>
</dbReference>
<keyword evidence="7" id="KW-0812">Transmembrane</keyword>